<keyword evidence="3" id="KW-0597">Phosphoprotein</keyword>
<dbReference type="PANTHER" id="PTHR43047:SF72">
    <property type="entry name" value="OSMOSENSING HISTIDINE PROTEIN KINASE SLN1"/>
    <property type="match status" value="1"/>
</dbReference>
<dbReference type="Gene3D" id="3.30.565.10">
    <property type="entry name" value="Histidine kinase-like ATPase, C-terminal domain"/>
    <property type="match status" value="1"/>
</dbReference>
<feature type="coiled-coil region" evidence="6">
    <location>
        <begin position="448"/>
        <end position="499"/>
    </location>
</feature>
<dbReference type="InterPro" id="IPR036097">
    <property type="entry name" value="HisK_dim/P_sf"/>
</dbReference>
<name>A0ABV7VHE9_9PROT</name>
<dbReference type="EC" id="2.7.13.3" evidence="2"/>
<dbReference type="InterPro" id="IPR004358">
    <property type="entry name" value="Sig_transdc_His_kin-like_C"/>
</dbReference>
<keyword evidence="7" id="KW-1133">Transmembrane helix</keyword>
<evidence type="ECO:0000256" key="3">
    <source>
        <dbReference type="ARBA" id="ARBA00022553"/>
    </source>
</evidence>
<dbReference type="SMART" id="SM00091">
    <property type="entry name" value="PAS"/>
    <property type="match status" value="2"/>
</dbReference>
<dbReference type="Pfam" id="PF12860">
    <property type="entry name" value="PAS_7"/>
    <property type="match status" value="1"/>
</dbReference>
<protein>
    <recommendedName>
        <fullName evidence="2">histidine kinase</fullName>
        <ecNumber evidence="2">2.7.13.3</ecNumber>
    </recommendedName>
</protein>
<dbReference type="Gene3D" id="3.30.450.20">
    <property type="entry name" value="PAS domain"/>
    <property type="match status" value="2"/>
</dbReference>
<dbReference type="InterPro" id="IPR000700">
    <property type="entry name" value="PAS-assoc_C"/>
</dbReference>
<dbReference type="SUPFAM" id="SSF55874">
    <property type="entry name" value="ATPase domain of HSP90 chaperone/DNA topoisomerase II/histidine kinase"/>
    <property type="match status" value="1"/>
</dbReference>
<evidence type="ECO:0000256" key="2">
    <source>
        <dbReference type="ARBA" id="ARBA00012438"/>
    </source>
</evidence>
<keyword evidence="4" id="KW-0808">Transferase</keyword>
<keyword evidence="10" id="KW-0547">Nucleotide-binding</keyword>
<dbReference type="InterPro" id="IPR013767">
    <property type="entry name" value="PAS_fold"/>
</dbReference>
<dbReference type="CDD" id="cd00082">
    <property type="entry name" value="HisKA"/>
    <property type="match status" value="1"/>
</dbReference>
<evidence type="ECO:0000256" key="1">
    <source>
        <dbReference type="ARBA" id="ARBA00000085"/>
    </source>
</evidence>
<dbReference type="PRINTS" id="PR00344">
    <property type="entry name" value="BCTRLSENSOR"/>
</dbReference>
<dbReference type="Gene3D" id="1.10.287.130">
    <property type="match status" value="1"/>
</dbReference>
<feature type="transmembrane region" description="Helical" evidence="7">
    <location>
        <begin position="46"/>
        <end position="62"/>
    </location>
</feature>
<keyword evidence="5" id="KW-0418">Kinase</keyword>
<dbReference type="PROSITE" id="PS50109">
    <property type="entry name" value="HIS_KIN"/>
    <property type="match status" value="1"/>
</dbReference>
<dbReference type="NCBIfam" id="TIGR00229">
    <property type="entry name" value="sensory_box"/>
    <property type="match status" value="1"/>
</dbReference>
<feature type="transmembrane region" description="Helical" evidence="7">
    <location>
        <begin position="159"/>
        <end position="180"/>
    </location>
</feature>
<evidence type="ECO:0000313" key="10">
    <source>
        <dbReference type="EMBL" id="MFC3676372.1"/>
    </source>
</evidence>
<feature type="transmembrane region" description="Helical" evidence="7">
    <location>
        <begin position="83"/>
        <end position="104"/>
    </location>
</feature>
<evidence type="ECO:0000256" key="4">
    <source>
        <dbReference type="ARBA" id="ARBA00022679"/>
    </source>
</evidence>
<organism evidence="10 11">
    <name type="scientific">Ferrovibrio xuzhouensis</name>
    <dbReference type="NCBI Taxonomy" id="1576914"/>
    <lineage>
        <taxon>Bacteria</taxon>
        <taxon>Pseudomonadati</taxon>
        <taxon>Pseudomonadota</taxon>
        <taxon>Alphaproteobacteria</taxon>
        <taxon>Rhodospirillales</taxon>
        <taxon>Rhodospirillaceae</taxon>
        <taxon>Ferrovibrio</taxon>
    </lineage>
</organism>
<dbReference type="InterPro" id="IPR003594">
    <property type="entry name" value="HATPase_dom"/>
</dbReference>
<sequence length="729" mass="79248">MTPEAVARCNELLVRVRRPLDMAAQFVAAVAVAVLLADYLPLSLRGGYVAVTGITLLLQLLCHRRFVADRERRRRAMVWLGRFIAVYALNGLIFGAMLAVLAALPHQPVPLLALMIVVGMVTSVSLTIAVHVGLSIVVIFIAVLPGVALLVSTSSRENILLAGVGLLAAGLLVTFAWRLYRYYSRSSELVARLRRMLQDRTRMSADAEEAQRRLQSILDTAPFPIVVARRSDGAFLYSNRLAGELFGISGRALPAGKPRYVLDPEHHARVFGATPPQPGVEMQIATAAGRTIWATMAAVPMQYAGDDAALVVVNDITERKESEERLREAEQRLSDALALAPDGVALYDENERLVICNKSYADITCVPLDRAAGVSHDEICARAVGGRPSAAAAGVHTDYDEWVATRRRTFKAAQGEPHIFFDTRSRRWQQIRDFRLSSGGTASLITDITALKRQERELREANENLAHQAEMLAARTETLEAARKTAIKALQEAEFANRAKSQFLAHMSHELRTPLNAINGFSEIMALQLMGPSGVPQYDRYAQDILTAGKHLLSVIDDILDLSKVEAGKMRLMPEAVSWQRLADQCVTLLRPLAADRMVTLTVEPAEEGATFYADERLAKQMLVNLLSNGVKYTPSGGAVQFGIALVPDGSAVVSVQDTGVGMTEADLAKALEPFGRIDSALVSQMNGTGLGLPLVKALIELHGGRLEITSNPGQGTCARLYFPAPPAL</sequence>
<reference evidence="11" key="1">
    <citation type="journal article" date="2019" name="Int. J. Syst. Evol. Microbiol.">
        <title>The Global Catalogue of Microorganisms (GCM) 10K type strain sequencing project: providing services to taxonomists for standard genome sequencing and annotation.</title>
        <authorList>
            <consortium name="The Broad Institute Genomics Platform"/>
            <consortium name="The Broad Institute Genome Sequencing Center for Infectious Disease"/>
            <person name="Wu L."/>
            <person name="Ma J."/>
        </authorList>
    </citation>
    <scope>NUCLEOTIDE SEQUENCE [LARGE SCALE GENOMIC DNA]</scope>
    <source>
        <strain evidence="11">KCTC 42182</strain>
    </source>
</reference>
<evidence type="ECO:0000313" key="11">
    <source>
        <dbReference type="Proteomes" id="UP001595711"/>
    </source>
</evidence>
<dbReference type="Pfam" id="PF02518">
    <property type="entry name" value="HATPase_c"/>
    <property type="match status" value="1"/>
</dbReference>
<keyword evidence="6" id="KW-0175">Coiled coil</keyword>
<feature type="coiled-coil region" evidence="6">
    <location>
        <begin position="312"/>
        <end position="339"/>
    </location>
</feature>
<dbReference type="InterPro" id="IPR003661">
    <property type="entry name" value="HisK_dim/P_dom"/>
</dbReference>
<dbReference type="InterPro" id="IPR035965">
    <property type="entry name" value="PAS-like_dom_sf"/>
</dbReference>
<dbReference type="Pfam" id="PF00989">
    <property type="entry name" value="PAS"/>
    <property type="match status" value="1"/>
</dbReference>
<evidence type="ECO:0000259" key="8">
    <source>
        <dbReference type="PROSITE" id="PS50109"/>
    </source>
</evidence>
<feature type="transmembrane region" description="Helical" evidence="7">
    <location>
        <begin position="20"/>
        <end position="40"/>
    </location>
</feature>
<dbReference type="SMART" id="SM00388">
    <property type="entry name" value="HisKA"/>
    <property type="match status" value="1"/>
</dbReference>
<feature type="transmembrane region" description="Helical" evidence="7">
    <location>
        <begin position="136"/>
        <end position="153"/>
    </location>
</feature>
<dbReference type="InterPro" id="IPR005467">
    <property type="entry name" value="His_kinase_dom"/>
</dbReference>
<keyword evidence="11" id="KW-1185">Reference proteome</keyword>
<dbReference type="GO" id="GO:0005524">
    <property type="term" value="F:ATP binding"/>
    <property type="evidence" value="ECO:0007669"/>
    <property type="project" value="UniProtKB-KW"/>
</dbReference>
<dbReference type="RefSeq" id="WP_379726860.1">
    <property type="nucleotide sequence ID" value="NZ_JBHRYJ010000002.1"/>
</dbReference>
<gene>
    <name evidence="10" type="ORF">ACFOOQ_12520</name>
</gene>
<dbReference type="EMBL" id="JBHRYJ010000002">
    <property type="protein sequence ID" value="MFC3676372.1"/>
    <property type="molecule type" value="Genomic_DNA"/>
</dbReference>
<keyword evidence="7" id="KW-0472">Membrane</keyword>
<dbReference type="CDD" id="cd00075">
    <property type="entry name" value="HATPase"/>
    <property type="match status" value="1"/>
</dbReference>
<keyword evidence="7" id="KW-0812">Transmembrane</keyword>
<feature type="domain" description="PAC" evidence="9">
    <location>
        <begin position="278"/>
        <end position="328"/>
    </location>
</feature>
<dbReference type="InterPro" id="IPR000014">
    <property type="entry name" value="PAS"/>
</dbReference>
<accession>A0ABV7VHE9</accession>
<feature type="domain" description="Histidine kinase" evidence="8">
    <location>
        <begin position="506"/>
        <end position="727"/>
    </location>
</feature>
<dbReference type="Pfam" id="PF00512">
    <property type="entry name" value="HisKA"/>
    <property type="match status" value="1"/>
</dbReference>
<dbReference type="PANTHER" id="PTHR43047">
    <property type="entry name" value="TWO-COMPONENT HISTIDINE PROTEIN KINASE"/>
    <property type="match status" value="1"/>
</dbReference>
<dbReference type="InterPro" id="IPR036890">
    <property type="entry name" value="HATPase_C_sf"/>
</dbReference>
<dbReference type="SUPFAM" id="SSF55785">
    <property type="entry name" value="PYP-like sensor domain (PAS domain)"/>
    <property type="match status" value="2"/>
</dbReference>
<comment type="catalytic activity">
    <reaction evidence="1">
        <text>ATP + protein L-histidine = ADP + protein N-phospho-L-histidine.</text>
        <dbReference type="EC" id="2.7.13.3"/>
    </reaction>
</comment>
<dbReference type="SUPFAM" id="SSF47384">
    <property type="entry name" value="Homodimeric domain of signal transducing histidine kinase"/>
    <property type="match status" value="1"/>
</dbReference>
<dbReference type="Proteomes" id="UP001595711">
    <property type="component" value="Unassembled WGS sequence"/>
</dbReference>
<dbReference type="SMART" id="SM00387">
    <property type="entry name" value="HATPase_c"/>
    <property type="match status" value="1"/>
</dbReference>
<evidence type="ECO:0000256" key="7">
    <source>
        <dbReference type="SAM" id="Phobius"/>
    </source>
</evidence>
<evidence type="ECO:0000256" key="5">
    <source>
        <dbReference type="ARBA" id="ARBA00022777"/>
    </source>
</evidence>
<evidence type="ECO:0000256" key="6">
    <source>
        <dbReference type="SAM" id="Coils"/>
    </source>
</evidence>
<comment type="caution">
    <text evidence="10">The sequence shown here is derived from an EMBL/GenBank/DDBJ whole genome shotgun (WGS) entry which is preliminary data.</text>
</comment>
<dbReference type="PROSITE" id="PS50113">
    <property type="entry name" value="PAC"/>
    <property type="match status" value="1"/>
</dbReference>
<proteinExistence type="predicted"/>
<evidence type="ECO:0000259" key="9">
    <source>
        <dbReference type="PROSITE" id="PS50113"/>
    </source>
</evidence>
<keyword evidence="10" id="KW-0067">ATP-binding</keyword>